<keyword evidence="6 8" id="KW-0949">S-adenosyl-L-methionine</keyword>
<feature type="domain" description="Methyltransferase type 11" evidence="9">
    <location>
        <begin position="62"/>
        <end position="157"/>
    </location>
</feature>
<evidence type="ECO:0000256" key="6">
    <source>
        <dbReference type="ARBA" id="ARBA00022691"/>
    </source>
</evidence>
<dbReference type="AlphaFoldDB" id="A0A1F6VK51"/>
<sequence>MNDRPIKAPSAGLVAIIDKRRVQRQFRAAVRTYDDAAVLQRTVADRLIDRLDVVRTRPVSILDAGCGTGYCTRALTRRYRRARVVGLDLVWDMAAAARRKAGWFARSRFVAGDVARMPFAAGAFDMVLSNFMLPWCDPARAFAECVRVLRSDGLLVFTTLGPDTLIELRAAWREADPDATPHLYLDMHDVGDALVRAGFVEPVMDVERYTLTYPHLDALLLDRKALGAGNAMHPQRRGLIGRSRFERFRAAYAASPADGKLPVTCEVVYGHAWAPRILAGDRRVIKIGSV</sequence>
<dbReference type="InterPro" id="IPR013216">
    <property type="entry name" value="Methyltransf_11"/>
</dbReference>
<evidence type="ECO:0000256" key="5">
    <source>
        <dbReference type="ARBA" id="ARBA00022679"/>
    </source>
</evidence>
<dbReference type="EMBL" id="MFSP01000009">
    <property type="protein sequence ID" value="OGI70004.1"/>
    <property type="molecule type" value="Genomic_DNA"/>
</dbReference>
<evidence type="ECO:0000256" key="8">
    <source>
        <dbReference type="HAMAP-Rule" id="MF_00835"/>
    </source>
</evidence>
<evidence type="ECO:0000256" key="3">
    <source>
        <dbReference type="ARBA" id="ARBA00012327"/>
    </source>
</evidence>
<dbReference type="InterPro" id="IPR029063">
    <property type="entry name" value="SAM-dependent_MTases_sf"/>
</dbReference>
<reference evidence="10 11" key="1">
    <citation type="journal article" date="2016" name="Nat. Commun.">
        <title>Thousands of microbial genomes shed light on interconnected biogeochemical processes in an aquifer system.</title>
        <authorList>
            <person name="Anantharaman K."/>
            <person name="Brown C.T."/>
            <person name="Hug L.A."/>
            <person name="Sharon I."/>
            <person name="Castelle C.J."/>
            <person name="Probst A.J."/>
            <person name="Thomas B.C."/>
            <person name="Singh A."/>
            <person name="Wilkins M.J."/>
            <person name="Karaoz U."/>
            <person name="Brodie E.L."/>
            <person name="Williams K.H."/>
            <person name="Hubbard S.S."/>
            <person name="Banfield J.F."/>
        </authorList>
    </citation>
    <scope>NUCLEOTIDE SEQUENCE [LARGE SCALE GENOMIC DNA]</scope>
</reference>
<dbReference type="EC" id="2.1.1.197" evidence="3 8"/>
<accession>A0A1F6VK51</accession>
<proteinExistence type="inferred from homology"/>
<keyword evidence="7 8" id="KW-0093">Biotin biosynthesis</keyword>
<name>A0A1F6VK51_9PROT</name>
<dbReference type="UniPathway" id="UPA00078"/>
<dbReference type="Gene3D" id="3.40.50.150">
    <property type="entry name" value="Vaccinia Virus protein VP39"/>
    <property type="match status" value="1"/>
</dbReference>
<dbReference type="PANTHER" id="PTHR13090">
    <property type="entry name" value="ARGININE-HYDROXYLASE NDUFAF5, MITOCHONDRIAL"/>
    <property type="match status" value="1"/>
</dbReference>
<comment type="function">
    <text evidence="8">Converts the free carboxyl group of a malonyl-thioester to its methyl ester by transfer of a methyl group from S-adenosyl-L-methionine (SAM). It allows to synthesize pimeloyl-ACP via the fatty acid synthetic pathway.</text>
</comment>
<evidence type="ECO:0000256" key="7">
    <source>
        <dbReference type="ARBA" id="ARBA00022756"/>
    </source>
</evidence>
<dbReference type="GO" id="GO:0102130">
    <property type="term" value="F:malonyl-CoA methyltransferase activity"/>
    <property type="evidence" value="ECO:0007669"/>
    <property type="project" value="UniProtKB-EC"/>
</dbReference>
<dbReference type="GO" id="GO:0010340">
    <property type="term" value="F:carboxyl-O-methyltransferase activity"/>
    <property type="evidence" value="ECO:0007669"/>
    <property type="project" value="UniProtKB-UniRule"/>
</dbReference>
<dbReference type="Proteomes" id="UP000179076">
    <property type="component" value="Unassembled WGS sequence"/>
</dbReference>
<dbReference type="HAMAP" id="MF_00835">
    <property type="entry name" value="BioC"/>
    <property type="match status" value="1"/>
</dbReference>
<dbReference type="InterPro" id="IPR050602">
    <property type="entry name" value="Malonyl-ACP_OMT"/>
</dbReference>
<protein>
    <recommendedName>
        <fullName evidence="3 8">Malonyl-[acyl-carrier protein] O-methyltransferase</fullName>
        <shortName evidence="8">Malonyl-ACP O-methyltransferase</shortName>
        <ecNumber evidence="3 8">2.1.1.197</ecNumber>
    </recommendedName>
    <alternativeName>
        <fullName evidence="8">Biotin synthesis protein BioC</fullName>
    </alternativeName>
</protein>
<evidence type="ECO:0000256" key="1">
    <source>
        <dbReference type="ARBA" id="ARBA00000852"/>
    </source>
</evidence>
<keyword evidence="4 8" id="KW-0489">Methyltransferase</keyword>
<dbReference type="GO" id="GO:0032259">
    <property type="term" value="P:methylation"/>
    <property type="evidence" value="ECO:0007669"/>
    <property type="project" value="UniProtKB-KW"/>
</dbReference>
<dbReference type="CDD" id="cd02440">
    <property type="entry name" value="AdoMet_MTases"/>
    <property type="match status" value="1"/>
</dbReference>
<evidence type="ECO:0000313" key="11">
    <source>
        <dbReference type="Proteomes" id="UP000179076"/>
    </source>
</evidence>
<dbReference type="Pfam" id="PF08241">
    <property type="entry name" value="Methyltransf_11"/>
    <property type="match status" value="1"/>
</dbReference>
<dbReference type="GO" id="GO:0008757">
    <property type="term" value="F:S-adenosylmethionine-dependent methyltransferase activity"/>
    <property type="evidence" value="ECO:0007669"/>
    <property type="project" value="InterPro"/>
</dbReference>
<evidence type="ECO:0000313" key="10">
    <source>
        <dbReference type="EMBL" id="OGI70004.1"/>
    </source>
</evidence>
<comment type="catalytic activity">
    <reaction evidence="1 8">
        <text>malonyl-[ACP] + S-adenosyl-L-methionine = malonyl-[ACP] methyl ester + S-adenosyl-L-homocysteine</text>
        <dbReference type="Rhea" id="RHEA:17105"/>
        <dbReference type="Rhea" id="RHEA-COMP:9623"/>
        <dbReference type="Rhea" id="RHEA-COMP:9954"/>
        <dbReference type="ChEBI" id="CHEBI:57856"/>
        <dbReference type="ChEBI" id="CHEBI:59789"/>
        <dbReference type="ChEBI" id="CHEBI:78449"/>
        <dbReference type="ChEBI" id="CHEBI:78845"/>
        <dbReference type="EC" id="2.1.1.197"/>
    </reaction>
</comment>
<evidence type="ECO:0000259" key="9">
    <source>
        <dbReference type="Pfam" id="PF08241"/>
    </source>
</evidence>
<gene>
    <name evidence="8" type="primary">bioC</name>
    <name evidence="10" type="ORF">A2W18_11750</name>
</gene>
<dbReference type="SUPFAM" id="SSF53335">
    <property type="entry name" value="S-adenosyl-L-methionine-dependent methyltransferases"/>
    <property type="match status" value="1"/>
</dbReference>
<dbReference type="GO" id="GO:0009102">
    <property type="term" value="P:biotin biosynthetic process"/>
    <property type="evidence" value="ECO:0007669"/>
    <property type="project" value="UniProtKB-UniRule"/>
</dbReference>
<keyword evidence="5 8" id="KW-0808">Transferase</keyword>
<evidence type="ECO:0000256" key="2">
    <source>
        <dbReference type="ARBA" id="ARBA00004746"/>
    </source>
</evidence>
<comment type="similarity">
    <text evidence="8">Belongs to the methyltransferase superfamily.</text>
</comment>
<dbReference type="PANTHER" id="PTHR13090:SF1">
    <property type="entry name" value="ARGININE-HYDROXYLASE NDUFAF5, MITOCHONDRIAL"/>
    <property type="match status" value="1"/>
</dbReference>
<dbReference type="InterPro" id="IPR011814">
    <property type="entry name" value="BioC"/>
</dbReference>
<evidence type="ECO:0000256" key="4">
    <source>
        <dbReference type="ARBA" id="ARBA00022603"/>
    </source>
</evidence>
<organism evidence="10 11">
    <name type="scientific">Candidatus Muproteobacteria bacterium RBG_16_60_9</name>
    <dbReference type="NCBI Taxonomy" id="1817755"/>
    <lineage>
        <taxon>Bacteria</taxon>
        <taxon>Pseudomonadati</taxon>
        <taxon>Pseudomonadota</taxon>
        <taxon>Candidatus Muproteobacteria</taxon>
    </lineage>
</organism>
<comment type="caution">
    <text evidence="10">The sequence shown here is derived from an EMBL/GenBank/DDBJ whole genome shotgun (WGS) entry which is preliminary data.</text>
</comment>
<comment type="pathway">
    <text evidence="2 8">Cofactor biosynthesis; biotin biosynthesis.</text>
</comment>